<reference evidence="1 2" key="1">
    <citation type="submission" date="2018-11" db="EMBL/GenBank/DDBJ databases">
        <authorList>
            <consortium name="Pathogen Informatics"/>
        </authorList>
    </citation>
    <scope>NUCLEOTIDE SEQUENCE [LARGE SCALE GENOMIC DNA]</scope>
</reference>
<dbReference type="AlphaFoldDB" id="A0A3P7U3U3"/>
<name>A0A3P7U3U3_9BILA</name>
<evidence type="ECO:0000313" key="1">
    <source>
        <dbReference type="EMBL" id="VDO15013.1"/>
    </source>
</evidence>
<protein>
    <submittedName>
        <fullName evidence="1">Uncharacterized protein</fullName>
    </submittedName>
</protein>
<sequence length="50" mass="5473">MVAPSVTPVIKSIFCAAIETCSCPQRAGYGIWDSCRTQLNSRYYGISKSL</sequence>
<accession>A0A3P7U3U3</accession>
<organism evidence="1 2">
    <name type="scientific">Brugia timori</name>
    <dbReference type="NCBI Taxonomy" id="42155"/>
    <lineage>
        <taxon>Eukaryota</taxon>
        <taxon>Metazoa</taxon>
        <taxon>Ecdysozoa</taxon>
        <taxon>Nematoda</taxon>
        <taxon>Chromadorea</taxon>
        <taxon>Rhabditida</taxon>
        <taxon>Spirurina</taxon>
        <taxon>Spiruromorpha</taxon>
        <taxon>Filarioidea</taxon>
        <taxon>Onchocercidae</taxon>
        <taxon>Brugia</taxon>
    </lineage>
</organism>
<dbReference type="EMBL" id="UZAG01003226">
    <property type="protein sequence ID" value="VDO15013.1"/>
    <property type="molecule type" value="Genomic_DNA"/>
</dbReference>
<keyword evidence="2" id="KW-1185">Reference proteome</keyword>
<proteinExistence type="predicted"/>
<dbReference type="Proteomes" id="UP000280834">
    <property type="component" value="Unassembled WGS sequence"/>
</dbReference>
<evidence type="ECO:0000313" key="2">
    <source>
        <dbReference type="Proteomes" id="UP000280834"/>
    </source>
</evidence>
<gene>
    <name evidence="1" type="ORF">BTMF_LOCUS3546</name>
</gene>